<evidence type="ECO:0000313" key="3">
    <source>
        <dbReference type="Proteomes" id="UP000315750"/>
    </source>
</evidence>
<reference evidence="2 3" key="1">
    <citation type="submission" date="2019-02" db="EMBL/GenBank/DDBJ databases">
        <title>Deep-cultivation of Planctomycetes and their phenomic and genomic characterization uncovers novel biology.</title>
        <authorList>
            <person name="Wiegand S."/>
            <person name="Jogler M."/>
            <person name="Boedeker C."/>
            <person name="Pinto D."/>
            <person name="Vollmers J."/>
            <person name="Rivas-Marin E."/>
            <person name="Kohn T."/>
            <person name="Peeters S.H."/>
            <person name="Heuer A."/>
            <person name="Rast P."/>
            <person name="Oberbeckmann S."/>
            <person name="Bunk B."/>
            <person name="Jeske O."/>
            <person name="Meyerdierks A."/>
            <person name="Storesund J.E."/>
            <person name="Kallscheuer N."/>
            <person name="Luecker S."/>
            <person name="Lage O.M."/>
            <person name="Pohl T."/>
            <person name="Merkel B.J."/>
            <person name="Hornburger P."/>
            <person name="Mueller R.-W."/>
            <person name="Bruemmer F."/>
            <person name="Labrenz M."/>
            <person name="Spormann A.M."/>
            <person name="Op den Camp H."/>
            <person name="Overmann J."/>
            <person name="Amann R."/>
            <person name="Jetten M.S.M."/>
            <person name="Mascher T."/>
            <person name="Medema M.H."/>
            <person name="Devos D.P."/>
            <person name="Kaster A.-K."/>
            <person name="Ovreas L."/>
            <person name="Rohde M."/>
            <person name="Galperin M.Y."/>
            <person name="Jogler C."/>
        </authorList>
    </citation>
    <scope>NUCLEOTIDE SEQUENCE [LARGE SCALE GENOMIC DNA]</scope>
    <source>
        <strain evidence="2 3">Pan181</strain>
    </source>
</reference>
<gene>
    <name evidence="2" type="ORF">Pan181_06500</name>
</gene>
<keyword evidence="3" id="KW-1185">Reference proteome</keyword>
<proteinExistence type="predicted"/>
<sequence>MLNSLFLATTSSATFVYPLLADLKNSLAWGLVILAIVLGMLVTLQPVKRTKEFKGRQD</sequence>
<keyword evidence="1" id="KW-1133">Transmembrane helix</keyword>
<accession>A0A518AIB7</accession>
<protein>
    <submittedName>
        <fullName evidence="2">Uncharacterized protein</fullName>
    </submittedName>
</protein>
<keyword evidence="1" id="KW-0472">Membrane</keyword>
<dbReference type="RefSeq" id="WP_197528866.1">
    <property type="nucleotide sequence ID" value="NZ_CP036278.1"/>
</dbReference>
<feature type="transmembrane region" description="Helical" evidence="1">
    <location>
        <begin position="27"/>
        <end position="47"/>
    </location>
</feature>
<dbReference type="Proteomes" id="UP000315750">
    <property type="component" value="Chromosome"/>
</dbReference>
<name>A0A518AIB7_9BACT</name>
<keyword evidence="1" id="KW-0812">Transmembrane</keyword>
<dbReference type="KEGG" id="amuc:Pan181_06500"/>
<organism evidence="2 3">
    <name type="scientific">Aeoliella mucimassa</name>
    <dbReference type="NCBI Taxonomy" id="2527972"/>
    <lineage>
        <taxon>Bacteria</taxon>
        <taxon>Pseudomonadati</taxon>
        <taxon>Planctomycetota</taxon>
        <taxon>Planctomycetia</taxon>
        <taxon>Pirellulales</taxon>
        <taxon>Lacipirellulaceae</taxon>
        <taxon>Aeoliella</taxon>
    </lineage>
</organism>
<dbReference type="AlphaFoldDB" id="A0A518AIB7"/>
<evidence type="ECO:0000313" key="2">
    <source>
        <dbReference type="EMBL" id="QDU54468.1"/>
    </source>
</evidence>
<dbReference type="EMBL" id="CP036278">
    <property type="protein sequence ID" value="QDU54468.1"/>
    <property type="molecule type" value="Genomic_DNA"/>
</dbReference>
<evidence type="ECO:0000256" key="1">
    <source>
        <dbReference type="SAM" id="Phobius"/>
    </source>
</evidence>